<dbReference type="Gene3D" id="3.90.550.10">
    <property type="entry name" value="Spore Coat Polysaccharide Biosynthesis Protein SpsA, Chain A"/>
    <property type="match status" value="1"/>
</dbReference>
<dbReference type="EMBL" id="JBHSQB010000010">
    <property type="protein sequence ID" value="MFC6098060.1"/>
    <property type="molecule type" value="Genomic_DNA"/>
</dbReference>
<name>A0ABW1PT53_9FLAO</name>
<accession>A0ABW1PT53</accession>
<keyword evidence="2" id="KW-0808">Transferase</keyword>
<reference evidence="3" key="1">
    <citation type="journal article" date="2019" name="Int. J. Syst. Evol. Microbiol.">
        <title>The Global Catalogue of Microorganisms (GCM) 10K type strain sequencing project: providing services to taxonomists for standard genome sequencing and annotation.</title>
        <authorList>
            <consortium name="The Broad Institute Genomics Platform"/>
            <consortium name="The Broad Institute Genome Sequencing Center for Infectious Disease"/>
            <person name="Wu L."/>
            <person name="Ma J."/>
        </authorList>
    </citation>
    <scope>NUCLEOTIDE SEQUENCE [LARGE SCALE GENOMIC DNA]</scope>
    <source>
        <strain evidence="3">CCUG 49679</strain>
    </source>
</reference>
<protein>
    <submittedName>
        <fullName evidence="2">Glycosyltransferase</fullName>
        <ecNumber evidence="2">2.4.-.-</ecNumber>
    </submittedName>
</protein>
<keyword evidence="3" id="KW-1185">Reference proteome</keyword>
<dbReference type="SUPFAM" id="SSF53448">
    <property type="entry name" value="Nucleotide-diphospho-sugar transferases"/>
    <property type="match status" value="1"/>
</dbReference>
<comment type="caution">
    <text evidence="2">The sequence shown here is derived from an EMBL/GenBank/DDBJ whole genome shotgun (WGS) entry which is preliminary data.</text>
</comment>
<evidence type="ECO:0000259" key="1">
    <source>
        <dbReference type="Pfam" id="PF00535"/>
    </source>
</evidence>
<proteinExistence type="predicted"/>
<dbReference type="EC" id="2.4.-.-" evidence="2"/>
<dbReference type="Proteomes" id="UP001596287">
    <property type="component" value="Unassembled WGS sequence"/>
</dbReference>
<dbReference type="PANTHER" id="PTHR43685">
    <property type="entry name" value="GLYCOSYLTRANSFERASE"/>
    <property type="match status" value="1"/>
</dbReference>
<feature type="domain" description="Glycosyltransferase 2-like" evidence="1">
    <location>
        <begin position="7"/>
        <end position="138"/>
    </location>
</feature>
<evidence type="ECO:0000313" key="2">
    <source>
        <dbReference type="EMBL" id="MFC6098060.1"/>
    </source>
</evidence>
<keyword evidence="2" id="KW-0328">Glycosyltransferase</keyword>
<organism evidence="2 3">
    <name type="scientific">Flavobacterium qiangtangense</name>
    <dbReference type="NCBI Taxonomy" id="1442595"/>
    <lineage>
        <taxon>Bacteria</taxon>
        <taxon>Pseudomonadati</taxon>
        <taxon>Bacteroidota</taxon>
        <taxon>Flavobacteriia</taxon>
        <taxon>Flavobacteriales</taxon>
        <taxon>Flavobacteriaceae</taxon>
        <taxon>Flavobacterium</taxon>
    </lineage>
</organism>
<dbReference type="InterPro" id="IPR001173">
    <property type="entry name" value="Glyco_trans_2-like"/>
</dbReference>
<gene>
    <name evidence="2" type="ORF">ACFPVY_15500</name>
</gene>
<evidence type="ECO:0000313" key="3">
    <source>
        <dbReference type="Proteomes" id="UP001596287"/>
    </source>
</evidence>
<dbReference type="Pfam" id="PF00535">
    <property type="entry name" value="Glycos_transf_2"/>
    <property type="match status" value="1"/>
</dbReference>
<dbReference type="InterPro" id="IPR050834">
    <property type="entry name" value="Glycosyltransf_2"/>
</dbReference>
<dbReference type="PANTHER" id="PTHR43685:SF11">
    <property type="entry name" value="GLYCOSYLTRANSFERASE TAGX-RELATED"/>
    <property type="match status" value="1"/>
</dbReference>
<dbReference type="RefSeq" id="WP_379793044.1">
    <property type="nucleotide sequence ID" value="NZ_JBHSQB010000010.1"/>
</dbReference>
<dbReference type="InterPro" id="IPR029044">
    <property type="entry name" value="Nucleotide-diphossugar_trans"/>
</dbReference>
<dbReference type="GO" id="GO:0016757">
    <property type="term" value="F:glycosyltransferase activity"/>
    <property type="evidence" value="ECO:0007669"/>
    <property type="project" value="UniProtKB-KW"/>
</dbReference>
<sequence>MKNNIKILLATYNGERYIKDQILSILAQEEVELSITITDDGSVDNTEAIVQNNFPDLHVLKNTPSTGSAANNFLKMVKELDFREEFEYVAFSDQDDIWLSQKLKVATTCLELNRADLYCSNLTKWDTAKNTFSLLKKDFPQKKFDFLFEGGSAGCTYVFTKKLGIQLQQFLSHIDSTNWKGFSHDWLIYFFARSQNFKVIIDSDSHIHYRLHDANVHGHLNQISFNTIRQKTGEVLNDYYQHHVKNYIKYLDRNSEEYKIYQKFLGNYFQRNFVIWKYNTQLMRDKKKFLVFAILNLLKIR</sequence>